<dbReference type="Proteomes" id="UP000055136">
    <property type="component" value="Chromosome"/>
</dbReference>
<evidence type="ECO:0000259" key="4">
    <source>
        <dbReference type="Pfam" id="PF01266"/>
    </source>
</evidence>
<dbReference type="UniPathway" id="UPA00060"/>
<keyword evidence="3" id="KW-0560">Oxidoreductase</keyword>
<dbReference type="PANTHER" id="PTHR13847">
    <property type="entry name" value="SARCOSINE DEHYDROGENASE-RELATED"/>
    <property type="match status" value="1"/>
</dbReference>
<dbReference type="GO" id="GO:0016491">
    <property type="term" value="F:oxidoreductase activity"/>
    <property type="evidence" value="ECO:0007669"/>
    <property type="project" value="UniProtKB-KW"/>
</dbReference>
<dbReference type="PANTHER" id="PTHR13847:SF289">
    <property type="entry name" value="GLYCINE OXIDASE"/>
    <property type="match status" value="1"/>
</dbReference>
<organism evidence="5 6">
    <name type="scientific">Candidatus Tenderia electrophaga</name>
    <dbReference type="NCBI Taxonomy" id="1748243"/>
    <lineage>
        <taxon>Bacteria</taxon>
        <taxon>Pseudomonadati</taxon>
        <taxon>Pseudomonadota</taxon>
        <taxon>Gammaproteobacteria</taxon>
        <taxon>Candidatus Tenderiales</taxon>
        <taxon>Candidatus Tenderiaceae</taxon>
        <taxon>Candidatus Tenderia</taxon>
    </lineage>
</organism>
<dbReference type="STRING" id="1748243.Tel_00890"/>
<dbReference type="GO" id="GO:0009229">
    <property type="term" value="P:thiamine diphosphate biosynthetic process"/>
    <property type="evidence" value="ECO:0007669"/>
    <property type="project" value="UniProtKB-UniPathway"/>
</dbReference>
<dbReference type="EMBL" id="CP013099">
    <property type="protein sequence ID" value="ALP51808.1"/>
    <property type="molecule type" value="Genomic_DNA"/>
</dbReference>
<dbReference type="KEGG" id="tee:Tel_00890"/>
<protein>
    <submittedName>
        <fullName evidence="5">D-amino acid oxidase</fullName>
    </submittedName>
</protein>
<dbReference type="InterPro" id="IPR036188">
    <property type="entry name" value="FAD/NAD-bd_sf"/>
</dbReference>
<dbReference type="AlphaFoldDB" id="A0A0S2T9I3"/>
<dbReference type="InterPro" id="IPR006076">
    <property type="entry name" value="FAD-dep_OxRdtase"/>
</dbReference>
<name>A0A0S2T9I3_9GAMM</name>
<gene>
    <name evidence="5" type="ORF">Tel_00890</name>
</gene>
<dbReference type="InterPro" id="IPR012727">
    <property type="entry name" value="Gly_oxidase_ThiO"/>
</dbReference>
<evidence type="ECO:0000313" key="5">
    <source>
        <dbReference type="EMBL" id="ALP51808.1"/>
    </source>
</evidence>
<dbReference type="GO" id="GO:0005737">
    <property type="term" value="C:cytoplasm"/>
    <property type="evidence" value="ECO:0007669"/>
    <property type="project" value="TreeGrafter"/>
</dbReference>
<dbReference type="Pfam" id="PF01266">
    <property type="entry name" value="DAO"/>
    <property type="match status" value="1"/>
</dbReference>
<sequence length="359" mass="38398">MKSTVIIGAGLTGLLLARELALAGTKVTVVERGRAGRESSWAGGGILSPLYPWRYPEAVTALAAWSQRHYPELVSRIQAESGLDPEYLQSGLLILAPDDRGAALAWGREHQVELEEVSAAQAAAIEPRLGEAKPGVWLPHIAQLRNPRMMQALAKSCAALGVHVLEQCPAERLLIEQGRVRGVRTATRDCHAEAVVVAGGAWSRPLLEGLGVELQVEPVKGQMLLYRAAPDLVRRIVLAGGHYVIPRRDGHILAGSTLEHVGFDKTPTADARRELQAAAEALIPALRDYPLVNHWAGLRPGSPQGIPYIGPHPKVANLYLSAGHFRNGVAIGPASARLLADLMLARTPILAPSAYVPGP</sequence>
<dbReference type="SUPFAM" id="SSF54373">
    <property type="entry name" value="FAD-linked reductases, C-terminal domain"/>
    <property type="match status" value="1"/>
</dbReference>
<dbReference type="GO" id="GO:0009228">
    <property type="term" value="P:thiamine biosynthetic process"/>
    <property type="evidence" value="ECO:0007669"/>
    <property type="project" value="UniProtKB-KW"/>
</dbReference>
<keyword evidence="6" id="KW-1185">Reference proteome</keyword>
<evidence type="ECO:0000256" key="2">
    <source>
        <dbReference type="ARBA" id="ARBA00022977"/>
    </source>
</evidence>
<evidence type="ECO:0000256" key="1">
    <source>
        <dbReference type="ARBA" id="ARBA00004948"/>
    </source>
</evidence>
<comment type="pathway">
    <text evidence="1">Cofactor biosynthesis; thiamine diphosphate biosynthesis.</text>
</comment>
<dbReference type="SUPFAM" id="SSF51905">
    <property type="entry name" value="FAD/NAD(P)-binding domain"/>
    <property type="match status" value="1"/>
</dbReference>
<proteinExistence type="predicted"/>
<dbReference type="Gene3D" id="3.30.9.10">
    <property type="entry name" value="D-Amino Acid Oxidase, subunit A, domain 2"/>
    <property type="match status" value="1"/>
</dbReference>
<dbReference type="GO" id="GO:0050660">
    <property type="term" value="F:flavin adenine dinucleotide binding"/>
    <property type="evidence" value="ECO:0007669"/>
    <property type="project" value="InterPro"/>
</dbReference>
<dbReference type="Gene3D" id="3.50.50.60">
    <property type="entry name" value="FAD/NAD(P)-binding domain"/>
    <property type="match status" value="1"/>
</dbReference>
<evidence type="ECO:0000256" key="3">
    <source>
        <dbReference type="ARBA" id="ARBA00023002"/>
    </source>
</evidence>
<dbReference type="NCBIfam" id="TIGR02352">
    <property type="entry name" value="thiamin_ThiO"/>
    <property type="match status" value="1"/>
</dbReference>
<feature type="domain" description="FAD dependent oxidoreductase" evidence="4">
    <location>
        <begin position="5"/>
        <end position="342"/>
    </location>
</feature>
<evidence type="ECO:0000313" key="6">
    <source>
        <dbReference type="Proteomes" id="UP000055136"/>
    </source>
</evidence>
<keyword evidence="2" id="KW-0784">Thiamine biosynthesis</keyword>
<accession>A0A0S2T9I3</accession>
<reference evidence="5" key="1">
    <citation type="submission" date="2015-10" db="EMBL/GenBank/DDBJ databases">
        <title>Description of Candidatus Tenderia electrophaga gen. nov, sp. nov., an Uncultivated Electroautotroph from a Biocathode Enrichment.</title>
        <authorList>
            <person name="Eddie B.J."/>
            <person name="Malanoski A.P."/>
            <person name="Wang Z."/>
            <person name="Hall R.J."/>
            <person name="Oh S.D."/>
            <person name="Heiner C."/>
            <person name="Lin B."/>
            <person name="Strycharz-Glaven S.M."/>
        </authorList>
    </citation>
    <scope>NUCLEOTIDE SEQUENCE [LARGE SCALE GENOMIC DNA]</scope>
    <source>
        <strain evidence="5">NRL1</strain>
    </source>
</reference>